<organism evidence="11 12">
    <name type="scientific">Ferrovibrio terrae</name>
    <dbReference type="NCBI Taxonomy" id="2594003"/>
    <lineage>
        <taxon>Bacteria</taxon>
        <taxon>Pseudomonadati</taxon>
        <taxon>Pseudomonadota</taxon>
        <taxon>Alphaproteobacteria</taxon>
        <taxon>Rhodospirillales</taxon>
        <taxon>Rhodospirillaceae</taxon>
        <taxon>Ferrovibrio</taxon>
    </lineage>
</organism>
<dbReference type="InterPro" id="IPR005503">
    <property type="entry name" value="FliL"/>
</dbReference>
<evidence type="ECO:0000256" key="1">
    <source>
        <dbReference type="ARBA" id="ARBA00002254"/>
    </source>
</evidence>
<accession>A0A516H6K8</accession>
<name>A0A516H6K8_9PROT</name>
<keyword evidence="11" id="KW-0969">Cilium</keyword>
<dbReference type="GO" id="GO:0071978">
    <property type="term" value="P:bacterial-type flagellum-dependent swarming motility"/>
    <property type="evidence" value="ECO:0007669"/>
    <property type="project" value="TreeGrafter"/>
</dbReference>
<comment type="function">
    <text evidence="1 10">Controls the rotational direction of flagella during chemotaxis.</text>
</comment>
<evidence type="ECO:0000313" key="12">
    <source>
        <dbReference type="Proteomes" id="UP000317496"/>
    </source>
</evidence>
<sequence length="165" mass="18267">MSDETDGQVDGEGDGAPKKRGKRAIVIIAVVVVLLLLVGGGGAAYFFLFANKHEEAEVKPEAPKVTVFYDLPDILVNLNSTGRQASYLKLKVSLEHNDPLSTPKLNELLPRVVDNFQIYLRELRPDDLVGSAGLYRLKEELLIRVNQAVAPLKINDVLFKEMLIQ</sequence>
<proteinExistence type="inferred from homology"/>
<evidence type="ECO:0000256" key="5">
    <source>
        <dbReference type="ARBA" id="ARBA00022500"/>
    </source>
</evidence>
<keyword evidence="9 10" id="KW-0472">Membrane</keyword>
<dbReference type="GO" id="GO:0006935">
    <property type="term" value="P:chemotaxis"/>
    <property type="evidence" value="ECO:0007669"/>
    <property type="project" value="UniProtKB-KW"/>
</dbReference>
<dbReference type="GO" id="GO:0005886">
    <property type="term" value="C:plasma membrane"/>
    <property type="evidence" value="ECO:0007669"/>
    <property type="project" value="UniProtKB-SubCell"/>
</dbReference>
<evidence type="ECO:0000256" key="9">
    <source>
        <dbReference type="ARBA" id="ARBA00023136"/>
    </source>
</evidence>
<evidence type="ECO:0000313" key="11">
    <source>
        <dbReference type="EMBL" id="QDO99399.1"/>
    </source>
</evidence>
<protein>
    <recommendedName>
        <fullName evidence="10">Flagellar protein FliL</fullName>
    </recommendedName>
</protein>
<evidence type="ECO:0000256" key="2">
    <source>
        <dbReference type="ARBA" id="ARBA00004162"/>
    </source>
</evidence>
<keyword evidence="5 10" id="KW-0145">Chemotaxis</keyword>
<evidence type="ECO:0000256" key="7">
    <source>
        <dbReference type="ARBA" id="ARBA00022779"/>
    </source>
</evidence>
<keyword evidence="12" id="KW-1185">Reference proteome</keyword>
<keyword evidence="4" id="KW-1003">Cell membrane</keyword>
<dbReference type="RefSeq" id="WP_144258395.1">
    <property type="nucleotide sequence ID" value="NZ_CP041636.1"/>
</dbReference>
<keyword evidence="11" id="KW-0966">Cell projection</keyword>
<keyword evidence="10" id="KW-0997">Cell inner membrane</keyword>
<keyword evidence="8 10" id="KW-1133">Transmembrane helix</keyword>
<dbReference type="PANTHER" id="PTHR35091">
    <property type="entry name" value="FLAGELLAR PROTEIN FLIL"/>
    <property type="match status" value="1"/>
</dbReference>
<dbReference type="Proteomes" id="UP000317496">
    <property type="component" value="Chromosome"/>
</dbReference>
<keyword evidence="11" id="KW-0282">Flagellum</keyword>
<dbReference type="GO" id="GO:0009425">
    <property type="term" value="C:bacterial-type flagellum basal body"/>
    <property type="evidence" value="ECO:0007669"/>
    <property type="project" value="InterPro"/>
</dbReference>
<keyword evidence="7 10" id="KW-0283">Flagellar rotation</keyword>
<comment type="subcellular location">
    <subcellularLocation>
        <location evidence="10">Cell inner membrane</location>
    </subcellularLocation>
    <subcellularLocation>
        <location evidence="2">Cell membrane</location>
        <topology evidence="2">Single-pass membrane protein</topology>
    </subcellularLocation>
</comment>
<dbReference type="KEGG" id="fer:FNB15_19885"/>
<gene>
    <name evidence="11" type="ORF">FNB15_19885</name>
</gene>
<evidence type="ECO:0000256" key="10">
    <source>
        <dbReference type="RuleBase" id="RU364125"/>
    </source>
</evidence>
<evidence type="ECO:0000256" key="6">
    <source>
        <dbReference type="ARBA" id="ARBA00022692"/>
    </source>
</evidence>
<feature type="transmembrane region" description="Helical" evidence="10">
    <location>
        <begin position="24"/>
        <end position="48"/>
    </location>
</feature>
<dbReference type="Pfam" id="PF03748">
    <property type="entry name" value="FliL"/>
    <property type="match status" value="1"/>
</dbReference>
<reference evidence="11 12" key="1">
    <citation type="submission" date="2019-07" db="EMBL/GenBank/DDBJ databases">
        <title>Genome sequencing for Ferrovibrio sp. K5.</title>
        <authorList>
            <person name="Park S.-J."/>
        </authorList>
    </citation>
    <scope>NUCLEOTIDE SEQUENCE [LARGE SCALE GENOMIC DNA]</scope>
    <source>
        <strain evidence="11 12">K5</strain>
    </source>
</reference>
<keyword evidence="6 10" id="KW-0812">Transmembrane</keyword>
<dbReference type="PANTHER" id="PTHR35091:SF2">
    <property type="entry name" value="FLAGELLAR PROTEIN FLIL"/>
    <property type="match status" value="1"/>
</dbReference>
<dbReference type="OrthoDB" id="7304620at2"/>
<dbReference type="AlphaFoldDB" id="A0A516H6K8"/>
<evidence type="ECO:0000256" key="3">
    <source>
        <dbReference type="ARBA" id="ARBA00008281"/>
    </source>
</evidence>
<comment type="similarity">
    <text evidence="3 10">Belongs to the FliL family.</text>
</comment>
<dbReference type="EMBL" id="CP041636">
    <property type="protein sequence ID" value="QDO99399.1"/>
    <property type="molecule type" value="Genomic_DNA"/>
</dbReference>
<evidence type="ECO:0000256" key="8">
    <source>
        <dbReference type="ARBA" id="ARBA00022989"/>
    </source>
</evidence>
<evidence type="ECO:0000256" key="4">
    <source>
        <dbReference type="ARBA" id="ARBA00022475"/>
    </source>
</evidence>